<sequence length="285" mass="32594">MTSNAAGMLTDLQTPSAQKIFQIFYDENSKAQLDPGFIPLDNSRSARADWYEFWAIWNFLKTAELDEDCWYGFLSPKFREKTGLSSDFVSKALGGLEPDFEVALFTPNTHELAYYQNPFEHGEAHHPSLLGIAQSFFGSRYPGLDLREHVSCLRTSAFCNYVVAKPRYWRSWMALADGLLAYADASVPQSGSPWESLVPYQGRMVPIGVFIQERLPAVILGREPFKTFVPKHVLEFAQYSLQQRRFLFACDYLKESYIYTGDPQLLAAFRQIRRNALGDTVKFIF</sequence>
<dbReference type="AlphaFoldDB" id="A0A126SXP1"/>
<name>A0A126SXP1_9BACT</name>
<evidence type="ECO:0000313" key="1">
    <source>
        <dbReference type="EMBL" id="AMK59067.1"/>
    </source>
</evidence>
<organism evidence="1">
    <name type="scientific">uncultured bacterium UPO37</name>
    <dbReference type="NCBI Taxonomy" id="1776964"/>
    <lineage>
        <taxon>Bacteria</taxon>
        <taxon>environmental samples</taxon>
    </lineage>
</organism>
<reference evidence="1" key="1">
    <citation type="journal article" date="2016" name="Appl. Environ. Microbiol.">
        <title>Functional Metagenomics of a Biostimulated Petroleum-Contaminated Soil Reveals an Extraordinary Diversity of Extradiol Dioxygenases.</title>
        <authorList>
            <person name="Terron-Gonzalez L."/>
            <person name="Martin-Cabello G."/>
            <person name="Ferrer M."/>
            <person name="Santero E."/>
        </authorList>
    </citation>
    <scope>NUCLEOTIDE SEQUENCE</scope>
</reference>
<dbReference type="EMBL" id="KU144967">
    <property type="protein sequence ID" value="AMK59067.1"/>
    <property type="molecule type" value="Genomic_DNA"/>
</dbReference>
<accession>A0A126SXP1</accession>
<protein>
    <submittedName>
        <fullName evidence="1">Uncharacterized protein</fullName>
    </submittedName>
</protein>
<proteinExistence type="predicted"/>